<proteinExistence type="predicted"/>
<dbReference type="AlphaFoldDB" id="A0A6J5XZN3"/>
<keyword evidence="2" id="KW-1185">Reference proteome</keyword>
<dbReference type="EMBL" id="CAEKKB010000007">
    <property type="protein sequence ID" value="CAB4316564.1"/>
    <property type="molecule type" value="Genomic_DNA"/>
</dbReference>
<organism evidence="1 2">
    <name type="scientific">Prunus armeniaca</name>
    <name type="common">Apricot</name>
    <name type="synonym">Armeniaca vulgaris</name>
    <dbReference type="NCBI Taxonomy" id="36596"/>
    <lineage>
        <taxon>Eukaryota</taxon>
        <taxon>Viridiplantae</taxon>
        <taxon>Streptophyta</taxon>
        <taxon>Embryophyta</taxon>
        <taxon>Tracheophyta</taxon>
        <taxon>Spermatophyta</taxon>
        <taxon>Magnoliopsida</taxon>
        <taxon>eudicotyledons</taxon>
        <taxon>Gunneridae</taxon>
        <taxon>Pentapetalae</taxon>
        <taxon>rosids</taxon>
        <taxon>fabids</taxon>
        <taxon>Rosales</taxon>
        <taxon>Rosaceae</taxon>
        <taxon>Amygdaloideae</taxon>
        <taxon>Amygdaleae</taxon>
        <taxon>Prunus</taxon>
    </lineage>
</organism>
<evidence type="ECO:0000313" key="1">
    <source>
        <dbReference type="EMBL" id="CAB4316564.1"/>
    </source>
</evidence>
<name>A0A6J5XZN3_PRUAR</name>
<accession>A0A6J5XZN3</accession>
<sequence>MCRVSRVILAGMGRKTPPKSLRQVVSKLGLYLRTAEGQQMLLAGSGMKGGHRWQSLK</sequence>
<protein>
    <submittedName>
        <fullName evidence="1">Uncharacterized protein</fullName>
    </submittedName>
</protein>
<evidence type="ECO:0000313" key="2">
    <source>
        <dbReference type="Proteomes" id="UP000507245"/>
    </source>
</evidence>
<gene>
    <name evidence="1" type="ORF">ORAREDHAP_LOCUS42392</name>
</gene>
<reference evidence="2" key="1">
    <citation type="journal article" date="2020" name="Genome Biol.">
        <title>Gamete binning: chromosome-level and haplotype-resolved genome assembly enabled by high-throughput single-cell sequencing of gamete genomes.</title>
        <authorList>
            <person name="Campoy J.A."/>
            <person name="Sun H."/>
            <person name="Goel M."/>
            <person name="Jiao W.-B."/>
            <person name="Folz-Donahue K."/>
            <person name="Wang N."/>
            <person name="Rubio M."/>
            <person name="Liu C."/>
            <person name="Kukat C."/>
            <person name="Ruiz D."/>
            <person name="Huettel B."/>
            <person name="Schneeberger K."/>
        </authorList>
    </citation>
    <scope>NUCLEOTIDE SEQUENCE [LARGE SCALE GENOMIC DNA]</scope>
    <source>
        <strain evidence="2">cv. Rojo Pasion</strain>
    </source>
</reference>
<dbReference type="Proteomes" id="UP000507245">
    <property type="component" value="Unassembled WGS sequence"/>
</dbReference>